<dbReference type="OrthoDB" id="1715058at2"/>
<sequence>MRMRGMFIVTGIISISVILTGCFQGEQSLEKVDPPQDATEVSNTQGKDAKATKENATEKSSKEKAEKTTETQETQLYLLDSNGMVVPQTLELPATKEVATQALEYLVKDGPVTQLLPNGFQAVLPAGTEVLGLDLQEDGTMIVDVSNNFKDYKAEQELEILQAMTYTLTQFDSVDKVKLWINGYPVDSMPVNGTPVSDGYSRANGINMIQTDTIDYLGSTPVTLYYPAAQDDLNYFVPVTQHIKMDDKNEYESIVSALIDGSKYNNNVVQVFNSSVSLTEEPQLNDGVLKLVFSDDILMDKDQATISDQVMETLVRTLTEDKEVEAVDVKVNKVKQVFNESGKAYTEPVTKKMVMPTGKL</sequence>
<dbReference type="SMART" id="SM00909">
    <property type="entry name" value="Germane"/>
    <property type="match status" value="2"/>
</dbReference>
<proteinExistence type="predicted"/>
<feature type="region of interest" description="Disordered" evidence="1">
    <location>
        <begin position="30"/>
        <end position="73"/>
    </location>
</feature>
<protein>
    <submittedName>
        <fullName evidence="3">Spore gernimation protein</fullName>
    </submittedName>
</protein>
<feature type="domain" description="GerMN" evidence="2">
    <location>
        <begin position="99"/>
        <end position="190"/>
    </location>
</feature>
<dbReference type="EMBL" id="CP022315">
    <property type="protein sequence ID" value="ASK63038.1"/>
    <property type="molecule type" value="Genomic_DNA"/>
</dbReference>
<feature type="domain" description="GerMN" evidence="2">
    <location>
        <begin position="251"/>
        <end position="338"/>
    </location>
</feature>
<evidence type="ECO:0000313" key="4">
    <source>
        <dbReference type="Proteomes" id="UP000198312"/>
    </source>
</evidence>
<organism evidence="3 4">
    <name type="scientific">Virgibacillus phasianinus</name>
    <dbReference type="NCBI Taxonomy" id="2017483"/>
    <lineage>
        <taxon>Bacteria</taxon>
        <taxon>Bacillati</taxon>
        <taxon>Bacillota</taxon>
        <taxon>Bacilli</taxon>
        <taxon>Bacillales</taxon>
        <taxon>Bacillaceae</taxon>
        <taxon>Virgibacillus</taxon>
    </lineage>
</organism>
<dbReference type="AlphaFoldDB" id="A0A220U4E6"/>
<dbReference type="InterPro" id="IPR019606">
    <property type="entry name" value="GerMN"/>
</dbReference>
<gene>
    <name evidence="3" type="ORF">CFK37_13225</name>
</gene>
<name>A0A220U4E6_9BACI</name>
<dbReference type="RefSeq" id="WP_089062297.1">
    <property type="nucleotide sequence ID" value="NZ_CP022315.1"/>
</dbReference>
<dbReference type="Proteomes" id="UP000198312">
    <property type="component" value="Chromosome"/>
</dbReference>
<evidence type="ECO:0000313" key="3">
    <source>
        <dbReference type="EMBL" id="ASK63038.1"/>
    </source>
</evidence>
<dbReference type="Pfam" id="PF10646">
    <property type="entry name" value="Germane"/>
    <property type="match status" value="2"/>
</dbReference>
<dbReference type="KEGG" id="vil:CFK37_13225"/>
<evidence type="ECO:0000256" key="1">
    <source>
        <dbReference type="SAM" id="MobiDB-lite"/>
    </source>
</evidence>
<evidence type="ECO:0000259" key="2">
    <source>
        <dbReference type="SMART" id="SM00909"/>
    </source>
</evidence>
<keyword evidence="4" id="KW-1185">Reference proteome</keyword>
<accession>A0A220U4E6</accession>
<feature type="compositionally biased region" description="Basic and acidic residues" evidence="1">
    <location>
        <begin position="47"/>
        <end position="70"/>
    </location>
</feature>
<dbReference type="PROSITE" id="PS51257">
    <property type="entry name" value="PROKAR_LIPOPROTEIN"/>
    <property type="match status" value="1"/>
</dbReference>
<reference evidence="3 4" key="1">
    <citation type="submission" date="2017-07" db="EMBL/GenBank/DDBJ databases">
        <title>Virgibacillus sp. LM2416.</title>
        <authorList>
            <person name="Tak E.J."/>
            <person name="Bae J.-W."/>
        </authorList>
    </citation>
    <scope>NUCLEOTIDE SEQUENCE [LARGE SCALE GENOMIC DNA]</scope>
    <source>
        <strain evidence="3 4">LM2416</strain>
    </source>
</reference>